<evidence type="ECO:0000313" key="7">
    <source>
        <dbReference type="Proteomes" id="UP001454036"/>
    </source>
</evidence>
<dbReference type="PANTHER" id="PTHR31973">
    <property type="entry name" value="POLYPROTEIN, PUTATIVE-RELATED"/>
    <property type="match status" value="1"/>
</dbReference>
<keyword evidence="2 4" id="KW-0863">Zinc-finger</keyword>
<sequence>MFHLCLNMNARRYIIMTTNIAESMNALMKEAQEYPIIALLETSRTKLKSWFHDHLRIANNCTTVLTLYPDTKMGKRDDKSLHFMVHPIDEFRFYILDGQCDAIVDINLRTCTCNKFQLNLLLCSHAIWACRMRNICAYFAQDVNGIALYPQHVQDVVVRLLVLPNKKGRRKNKRMPSQGEETPRFHRCRRCREPCHNRECCIGKEYVPSQKP</sequence>
<keyword evidence="7" id="KW-1185">Reference proteome</keyword>
<feature type="domain" description="SWIM-type" evidence="5">
    <location>
        <begin position="102"/>
        <end position="134"/>
    </location>
</feature>
<evidence type="ECO:0000256" key="4">
    <source>
        <dbReference type="PROSITE-ProRule" id="PRU00325"/>
    </source>
</evidence>
<gene>
    <name evidence="6" type="ORF">LIER_14911</name>
</gene>
<dbReference type="EMBL" id="BAABME010003166">
    <property type="protein sequence ID" value="GAA0157699.1"/>
    <property type="molecule type" value="Genomic_DNA"/>
</dbReference>
<dbReference type="Pfam" id="PF04434">
    <property type="entry name" value="SWIM"/>
    <property type="match status" value="1"/>
</dbReference>
<evidence type="ECO:0000259" key="5">
    <source>
        <dbReference type="PROSITE" id="PS50966"/>
    </source>
</evidence>
<keyword evidence="3" id="KW-0862">Zinc</keyword>
<reference evidence="6 7" key="1">
    <citation type="submission" date="2024-01" db="EMBL/GenBank/DDBJ databases">
        <title>The complete chloroplast genome sequence of Lithospermum erythrorhizon: insights into the phylogenetic relationship among Boraginaceae species and the maternal lineages of purple gromwells.</title>
        <authorList>
            <person name="Okada T."/>
            <person name="Watanabe K."/>
        </authorList>
    </citation>
    <scope>NUCLEOTIDE SEQUENCE [LARGE SCALE GENOMIC DNA]</scope>
</reference>
<name>A0AAV3Q0U8_LITER</name>
<dbReference type="GO" id="GO:0008270">
    <property type="term" value="F:zinc ion binding"/>
    <property type="evidence" value="ECO:0007669"/>
    <property type="project" value="UniProtKB-KW"/>
</dbReference>
<dbReference type="PROSITE" id="PS50966">
    <property type="entry name" value="ZF_SWIM"/>
    <property type="match status" value="1"/>
</dbReference>
<proteinExistence type="predicted"/>
<evidence type="ECO:0000256" key="1">
    <source>
        <dbReference type="ARBA" id="ARBA00022723"/>
    </source>
</evidence>
<dbReference type="SMART" id="SM00575">
    <property type="entry name" value="ZnF_PMZ"/>
    <property type="match status" value="1"/>
</dbReference>
<evidence type="ECO:0000256" key="3">
    <source>
        <dbReference type="ARBA" id="ARBA00022833"/>
    </source>
</evidence>
<dbReference type="Proteomes" id="UP001454036">
    <property type="component" value="Unassembled WGS sequence"/>
</dbReference>
<protein>
    <recommendedName>
        <fullName evidence="5">SWIM-type domain-containing protein</fullName>
    </recommendedName>
</protein>
<keyword evidence="1" id="KW-0479">Metal-binding</keyword>
<evidence type="ECO:0000256" key="2">
    <source>
        <dbReference type="ARBA" id="ARBA00022771"/>
    </source>
</evidence>
<dbReference type="InterPro" id="IPR007527">
    <property type="entry name" value="Znf_SWIM"/>
</dbReference>
<accession>A0AAV3Q0U8</accession>
<dbReference type="PANTHER" id="PTHR31973:SF187">
    <property type="entry name" value="MUTATOR TRANSPOSASE MUDRA PROTEIN"/>
    <property type="match status" value="1"/>
</dbReference>
<organism evidence="6 7">
    <name type="scientific">Lithospermum erythrorhizon</name>
    <name type="common">Purple gromwell</name>
    <name type="synonym">Lithospermum officinale var. erythrorhizon</name>
    <dbReference type="NCBI Taxonomy" id="34254"/>
    <lineage>
        <taxon>Eukaryota</taxon>
        <taxon>Viridiplantae</taxon>
        <taxon>Streptophyta</taxon>
        <taxon>Embryophyta</taxon>
        <taxon>Tracheophyta</taxon>
        <taxon>Spermatophyta</taxon>
        <taxon>Magnoliopsida</taxon>
        <taxon>eudicotyledons</taxon>
        <taxon>Gunneridae</taxon>
        <taxon>Pentapetalae</taxon>
        <taxon>asterids</taxon>
        <taxon>lamiids</taxon>
        <taxon>Boraginales</taxon>
        <taxon>Boraginaceae</taxon>
        <taxon>Boraginoideae</taxon>
        <taxon>Lithospermeae</taxon>
        <taxon>Lithospermum</taxon>
    </lineage>
</organism>
<dbReference type="AlphaFoldDB" id="A0AAV3Q0U8"/>
<comment type="caution">
    <text evidence="6">The sequence shown here is derived from an EMBL/GenBank/DDBJ whole genome shotgun (WGS) entry which is preliminary data.</text>
</comment>
<evidence type="ECO:0000313" key="6">
    <source>
        <dbReference type="EMBL" id="GAA0157699.1"/>
    </source>
</evidence>
<dbReference type="InterPro" id="IPR006564">
    <property type="entry name" value="Znf_PMZ"/>
</dbReference>